<evidence type="ECO:0000259" key="1">
    <source>
        <dbReference type="Pfam" id="PF15283"/>
    </source>
</evidence>
<name>A0A2K9H8W8_9BACT</name>
<protein>
    <recommendedName>
        <fullName evidence="1">DUF4595 domain-containing protein</fullName>
    </recommendedName>
</protein>
<dbReference type="AlphaFoldDB" id="A0A2K9H8W8"/>
<dbReference type="EMBL" id="FZNZ01000009">
    <property type="protein sequence ID" value="SNR77105.1"/>
    <property type="molecule type" value="Genomic_DNA"/>
</dbReference>
<accession>A0A2K9H8W8</accession>
<dbReference type="OrthoDB" id="1072070at2"/>
<dbReference type="GeneID" id="94028889"/>
<keyword evidence="3" id="KW-1185">Reference proteome</keyword>
<dbReference type="RefSeq" id="WP_089365904.1">
    <property type="nucleotide sequence ID" value="NZ_CP023863.1"/>
</dbReference>
<proteinExistence type="predicted"/>
<reference evidence="2 3" key="1">
    <citation type="submission" date="2017-06" db="EMBL/GenBank/DDBJ databases">
        <authorList>
            <person name="Varghese N."/>
            <person name="Submissions S."/>
        </authorList>
    </citation>
    <scope>NUCLEOTIDE SEQUENCE [LARGE SCALE GENOMIC DNA]</scope>
    <source>
        <strain evidence="2 3">DSM 26989</strain>
    </source>
</reference>
<dbReference type="Pfam" id="PF15283">
    <property type="entry name" value="DUF4595"/>
    <property type="match status" value="1"/>
</dbReference>
<sequence>MKRIYLLLITLIVFSQTISAQNDRKLLKMTDGKSYFELKYDEKGRLIESVEYIADDDLKRSSKYAYSNDKVVQTFYENENIKNKDIRTTILQNNRVVSEKINLIPYEGEPEYWAEYNYTYNTAGELTKIVITNNERTGTEYKLTWTDGDITLVEHFWDNKKVGQVAYEYNKSITNKYLSLFVNPITSIADHEGIAPYGQLLAGCFGKVFQHPVSAVRYTVIDKYYFGWTSDDDFTITYNLNASGIVEKGIQSGEEGVTATFIWEEDNPTPTDISVYKQQKEGTRTIYDLSGKRLENIQHGVNIIKETNGKIHKIIVR</sequence>
<feature type="domain" description="DUF4595" evidence="1">
    <location>
        <begin position="39"/>
        <end position="246"/>
    </location>
</feature>
<evidence type="ECO:0000313" key="2">
    <source>
        <dbReference type="EMBL" id="SNR77105.1"/>
    </source>
</evidence>
<gene>
    <name evidence="2" type="ORF">SAMN06265364_10984</name>
</gene>
<dbReference type="CDD" id="cd12871">
    <property type="entry name" value="Bacuni_01323_like"/>
    <property type="match status" value="1"/>
</dbReference>
<dbReference type="InterPro" id="IPR027931">
    <property type="entry name" value="DUF4595"/>
</dbReference>
<dbReference type="KEGG" id="pje:CRM71_05575"/>
<comment type="caution">
    <text evidence="2">The sequence shown here is derived from an EMBL/GenBank/DDBJ whole genome shotgun (WGS) entry which is preliminary data.</text>
</comment>
<organism evidence="2 3">
    <name type="scientific">Prevotella jejuni</name>
    <dbReference type="NCBI Taxonomy" id="1177574"/>
    <lineage>
        <taxon>Bacteria</taxon>
        <taxon>Pseudomonadati</taxon>
        <taxon>Bacteroidota</taxon>
        <taxon>Bacteroidia</taxon>
        <taxon>Bacteroidales</taxon>
        <taxon>Prevotellaceae</taxon>
        <taxon>Prevotella</taxon>
    </lineage>
</organism>
<evidence type="ECO:0000313" key="3">
    <source>
        <dbReference type="Proteomes" id="UP000198427"/>
    </source>
</evidence>
<dbReference type="Proteomes" id="UP000198427">
    <property type="component" value="Unassembled WGS sequence"/>
</dbReference>